<gene>
    <name evidence="3" type="ORF">DW929_01160</name>
</gene>
<evidence type="ECO:0000313" key="3">
    <source>
        <dbReference type="EMBL" id="RHA57466.1"/>
    </source>
</evidence>
<sequence>MARNNNLMISEIKKNLEMTDNKVKKIESNLEKIETNVKEIKNTLDDSKAKETVKSSRKILKYILTSIVPIASLGVAIISLIVAIKAFESSKKIGINNSALSFSYQSVNIEKLTTKEGIEIVIGGSKRTRGGAKLKIDVKVESGQMASLYLIEKNGEKLEFELLNSENIQNRFSGIKTYEVNAYFDMEKKEKIKNIKMGMGQLYVLAEDLNGQVYIDVIQIIGPIIQESDEMNTAQVYDNYAEYSFRYLKNNKLITLNENDDFDKEWVELTDTYPESLKETNIEKIEEDISMIREKYSKYKY</sequence>
<protein>
    <submittedName>
        <fullName evidence="3">Uncharacterized protein</fullName>
    </submittedName>
</protein>
<dbReference type="Proteomes" id="UP000284598">
    <property type="component" value="Unassembled WGS sequence"/>
</dbReference>
<keyword evidence="1" id="KW-0175">Coiled coil</keyword>
<keyword evidence="2" id="KW-0812">Transmembrane</keyword>
<keyword evidence="2" id="KW-0472">Membrane</keyword>
<evidence type="ECO:0000313" key="4">
    <source>
        <dbReference type="Proteomes" id="UP000284598"/>
    </source>
</evidence>
<accession>A0A413S6G4</accession>
<evidence type="ECO:0000256" key="2">
    <source>
        <dbReference type="SAM" id="Phobius"/>
    </source>
</evidence>
<organism evidence="3 4">
    <name type="scientific">Eubacterium ventriosum</name>
    <dbReference type="NCBI Taxonomy" id="39496"/>
    <lineage>
        <taxon>Bacteria</taxon>
        <taxon>Bacillati</taxon>
        <taxon>Bacillota</taxon>
        <taxon>Clostridia</taxon>
        <taxon>Eubacteriales</taxon>
        <taxon>Eubacteriaceae</taxon>
        <taxon>Eubacterium</taxon>
    </lineage>
</organism>
<feature type="coiled-coil region" evidence="1">
    <location>
        <begin position="9"/>
        <end position="50"/>
    </location>
</feature>
<dbReference type="AlphaFoldDB" id="A0A413S6G4"/>
<dbReference type="EMBL" id="QSFO01000001">
    <property type="protein sequence ID" value="RHA57466.1"/>
    <property type="molecule type" value="Genomic_DNA"/>
</dbReference>
<keyword evidence="2" id="KW-1133">Transmembrane helix</keyword>
<name>A0A413S6G4_9FIRM</name>
<feature type="transmembrane region" description="Helical" evidence="2">
    <location>
        <begin position="62"/>
        <end position="84"/>
    </location>
</feature>
<proteinExistence type="predicted"/>
<dbReference type="RefSeq" id="WP_118024541.1">
    <property type="nucleotide sequence ID" value="NZ_JBGKIA010000001.1"/>
</dbReference>
<evidence type="ECO:0000256" key="1">
    <source>
        <dbReference type="SAM" id="Coils"/>
    </source>
</evidence>
<reference evidence="3 4" key="1">
    <citation type="submission" date="2018-08" db="EMBL/GenBank/DDBJ databases">
        <title>A genome reference for cultivated species of the human gut microbiota.</title>
        <authorList>
            <person name="Zou Y."/>
            <person name="Xue W."/>
            <person name="Luo G."/>
        </authorList>
    </citation>
    <scope>NUCLEOTIDE SEQUENCE [LARGE SCALE GENOMIC DNA]</scope>
    <source>
        <strain evidence="3 4">AM43-2</strain>
    </source>
</reference>
<comment type="caution">
    <text evidence="3">The sequence shown here is derived from an EMBL/GenBank/DDBJ whole genome shotgun (WGS) entry which is preliminary data.</text>
</comment>